<reference evidence="2" key="2">
    <citation type="journal article" date="2024" name="Plant">
        <title>Genomic evolution and insights into agronomic trait innovations of Sesamum species.</title>
        <authorList>
            <person name="Miao H."/>
            <person name="Wang L."/>
            <person name="Qu L."/>
            <person name="Liu H."/>
            <person name="Sun Y."/>
            <person name="Le M."/>
            <person name="Wang Q."/>
            <person name="Wei S."/>
            <person name="Zheng Y."/>
            <person name="Lin W."/>
            <person name="Duan Y."/>
            <person name="Cao H."/>
            <person name="Xiong S."/>
            <person name="Wang X."/>
            <person name="Wei L."/>
            <person name="Li C."/>
            <person name="Ma Q."/>
            <person name="Ju M."/>
            <person name="Zhao R."/>
            <person name="Li G."/>
            <person name="Mu C."/>
            <person name="Tian Q."/>
            <person name="Mei H."/>
            <person name="Zhang T."/>
            <person name="Gao T."/>
            <person name="Zhang H."/>
        </authorList>
    </citation>
    <scope>NUCLEOTIDE SEQUENCE</scope>
    <source>
        <strain evidence="2">KEN8</strain>
    </source>
</reference>
<evidence type="ECO:0000313" key="2">
    <source>
        <dbReference type="EMBL" id="KAL0382830.1"/>
    </source>
</evidence>
<dbReference type="InterPro" id="IPR004330">
    <property type="entry name" value="FAR1_DNA_bnd_dom"/>
</dbReference>
<dbReference type="AlphaFoldDB" id="A0AAW2RRL0"/>
<protein>
    <submittedName>
        <fullName evidence="2">Protein FAR1-RELATED SEQUENCE 4</fullName>
    </submittedName>
</protein>
<name>A0AAW2RRL0_9LAMI</name>
<reference evidence="2" key="1">
    <citation type="submission" date="2020-06" db="EMBL/GenBank/DDBJ databases">
        <authorList>
            <person name="Li T."/>
            <person name="Hu X."/>
            <person name="Zhang T."/>
            <person name="Song X."/>
            <person name="Zhang H."/>
            <person name="Dai N."/>
            <person name="Sheng W."/>
            <person name="Hou X."/>
            <person name="Wei L."/>
        </authorList>
    </citation>
    <scope>NUCLEOTIDE SEQUENCE</scope>
    <source>
        <strain evidence="2">KEN8</strain>
        <tissue evidence="2">Leaf</tissue>
    </source>
</reference>
<evidence type="ECO:0000259" key="1">
    <source>
        <dbReference type="Pfam" id="PF03101"/>
    </source>
</evidence>
<dbReference type="EMBL" id="JACGWM010000003">
    <property type="protein sequence ID" value="KAL0382830.1"/>
    <property type="molecule type" value="Genomic_DNA"/>
</dbReference>
<dbReference type="Pfam" id="PF03101">
    <property type="entry name" value="FAR1"/>
    <property type="match status" value="1"/>
</dbReference>
<dbReference type="PANTHER" id="PTHR46328:SF34">
    <property type="entry name" value="PROTEIN FAR1-RELATED SEQUENCE 5-LIKE"/>
    <property type="match status" value="1"/>
</dbReference>
<gene>
    <name evidence="2" type="ORF">Scaly_0570300</name>
</gene>
<proteinExistence type="predicted"/>
<organism evidence="2">
    <name type="scientific">Sesamum calycinum</name>
    <dbReference type="NCBI Taxonomy" id="2727403"/>
    <lineage>
        <taxon>Eukaryota</taxon>
        <taxon>Viridiplantae</taxon>
        <taxon>Streptophyta</taxon>
        <taxon>Embryophyta</taxon>
        <taxon>Tracheophyta</taxon>
        <taxon>Spermatophyta</taxon>
        <taxon>Magnoliopsida</taxon>
        <taxon>eudicotyledons</taxon>
        <taxon>Gunneridae</taxon>
        <taxon>Pentapetalae</taxon>
        <taxon>asterids</taxon>
        <taxon>lamiids</taxon>
        <taxon>Lamiales</taxon>
        <taxon>Pedaliaceae</taxon>
        <taxon>Sesamum</taxon>
    </lineage>
</organism>
<sequence>MEFDSEEEAYNFYSEYAKAIGFDIRMHHIHKDANGRIIDRTFCCDCQGRRVKDKRDVSAKSYHPKTRTGCRAMMKINGRYTEKYKISNFIADHNGHDLVSPSKTQFLRSHKCITDIQVLQADDVSSSGIAPKAGYYLMSKWVDVNVGFIFEDHKNYLRSKRTMEMKGDIWKTTKNHPYRLRCNNGKSFDYDMA</sequence>
<accession>A0AAW2RRL0</accession>
<dbReference type="PANTHER" id="PTHR46328">
    <property type="entry name" value="FAR-RED IMPAIRED RESPONSIVE (FAR1) FAMILY PROTEIN-RELATED"/>
    <property type="match status" value="1"/>
</dbReference>
<feature type="domain" description="FAR1" evidence="1">
    <location>
        <begin position="11"/>
        <end position="98"/>
    </location>
</feature>
<comment type="caution">
    <text evidence="2">The sequence shown here is derived from an EMBL/GenBank/DDBJ whole genome shotgun (WGS) entry which is preliminary data.</text>
</comment>